<proteinExistence type="predicted"/>
<protein>
    <submittedName>
        <fullName evidence="2">Gcv operon repressor</fullName>
    </submittedName>
</protein>
<keyword evidence="3" id="KW-1185">Reference proteome</keyword>
<sequence>MRKRGIMQTHLVFTVIAKDRPGLVERMAEIIAGTGGNWIESSMARLGGEFAGIVRIAIEGLHADELVEKLQALSADGIDITLRSDQTGAELPEGASAHLDLVSQDHPGILRDITRVLSEKGVSIEHLETEVVSGSMQGEALFKASADLRLPGGLDPASLSDALQETAGDLMADINLID</sequence>
<dbReference type="EMBL" id="CXST01000002">
    <property type="protein sequence ID" value="CTQ45372.1"/>
    <property type="molecule type" value="Genomic_DNA"/>
</dbReference>
<dbReference type="Pfam" id="PF01842">
    <property type="entry name" value="ACT"/>
    <property type="match status" value="1"/>
</dbReference>
<organism evidence="2 3">
    <name type="scientific">Roseibium aggregatum</name>
    <dbReference type="NCBI Taxonomy" id="187304"/>
    <lineage>
        <taxon>Bacteria</taxon>
        <taxon>Pseudomonadati</taxon>
        <taxon>Pseudomonadota</taxon>
        <taxon>Alphaproteobacteria</taxon>
        <taxon>Hyphomicrobiales</taxon>
        <taxon>Stappiaceae</taxon>
        <taxon>Roseibium</taxon>
    </lineage>
</organism>
<dbReference type="InterPro" id="IPR045865">
    <property type="entry name" value="ACT-like_dom_sf"/>
</dbReference>
<dbReference type="SUPFAM" id="SSF55021">
    <property type="entry name" value="ACT-like"/>
    <property type="match status" value="2"/>
</dbReference>
<dbReference type="InterPro" id="IPR050990">
    <property type="entry name" value="UPF0237/GcvR_regulator"/>
</dbReference>
<dbReference type="InterPro" id="IPR002912">
    <property type="entry name" value="ACT_dom"/>
</dbReference>
<name>A0A0M6Y5K8_9HYPH</name>
<feature type="domain" description="ACT" evidence="1">
    <location>
        <begin position="98"/>
        <end position="178"/>
    </location>
</feature>
<dbReference type="PROSITE" id="PS51671">
    <property type="entry name" value="ACT"/>
    <property type="match status" value="2"/>
</dbReference>
<evidence type="ECO:0000259" key="1">
    <source>
        <dbReference type="PROSITE" id="PS51671"/>
    </source>
</evidence>
<dbReference type="PANTHER" id="PTHR34875">
    <property type="entry name" value="UPF0237 PROTEIN MJ1558"/>
    <property type="match status" value="1"/>
</dbReference>
<gene>
    <name evidence="2" type="primary">gcvR</name>
    <name evidence="2" type="ORF">LAL4801_03822</name>
</gene>
<dbReference type="PANTHER" id="PTHR34875:SF6">
    <property type="entry name" value="UPF0237 PROTEIN MJ1558"/>
    <property type="match status" value="1"/>
</dbReference>
<dbReference type="Proteomes" id="UP000048926">
    <property type="component" value="Unassembled WGS sequence"/>
</dbReference>
<dbReference type="CDD" id="cd04869">
    <property type="entry name" value="ACT_GcvR_2"/>
    <property type="match status" value="1"/>
</dbReference>
<dbReference type="Pfam" id="PF13740">
    <property type="entry name" value="ACT_6"/>
    <property type="match status" value="1"/>
</dbReference>
<dbReference type="PIRSF" id="PIRSF028103">
    <property type="entry name" value="GcvR"/>
    <property type="match status" value="1"/>
</dbReference>
<dbReference type="OrthoDB" id="12860at2"/>
<dbReference type="Gene3D" id="3.30.70.260">
    <property type="match status" value="2"/>
</dbReference>
<dbReference type="STRING" id="187304.B0E33_04320"/>
<dbReference type="InterPro" id="IPR016867">
    <property type="entry name" value="GcvR"/>
</dbReference>
<evidence type="ECO:0000313" key="2">
    <source>
        <dbReference type="EMBL" id="CTQ45372.1"/>
    </source>
</evidence>
<accession>A0A0M6Y5K8</accession>
<feature type="domain" description="ACT" evidence="1">
    <location>
        <begin position="12"/>
        <end position="86"/>
    </location>
</feature>
<dbReference type="AlphaFoldDB" id="A0A0M6Y5K8"/>
<reference evidence="3" key="1">
    <citation type="submission" date="2015-07" db="EMBL/GenBank/DDBJ databases">
        <authorList>
            <person name="Rodrigo-Torres Lidia"/>
            <person name="Arahal R.David."/>
        </authorList>
    </citation>
    <scope>NUCLEOTIDE SEQUENCE [LARGE SCALE GENOMIC DNA]</scope>
    <source>
        <strain evidence="3">CECT 4801</strain>
    </source>
</reference>
<evidence type="ECO:0000313" key="3">
    <source>
        <dbReference type="Proteomes" id="UP000048926"/>
    </source>
</evidence>
<dbReference type="GO" id="GO:0006355">
    <property type="term" value="P:regulation of DNA-templated transcription"/>
    <property type="evidence" value="ECO:0007669"/>
    <property type="project" value="InterPro"/>
</dbReference>